<evidence type="ECO:0000256" key="10">
    <source>
        <dbReference type="RuleBase" id="RU364128"/>
    </source>
</evidence>
<feature type="compositionally biased region" description="Low complexity" evidence="12">
    <location>
        <begin position="96"/>
        <end position="106"/>
    </location>
</feature>
<proteinExistence type="inferred from homology"/>
<feature type="transmembrane region" description="Helical" evidence="10">
    <location>
        <begin position="599"/>
        <end position="621"/>
    </location>
</feature>
<feature type="compositionally biased region" description="Low complexity" evidence="12">
    <location>
        <begin position="175"/>
        <end position="193"/>
    </location>
</feature>
<evidence type="ECO:0000256" key="7">
    <source>
        <dbReference type="ARBA" id="ARBA00023128"/>
    </source>
</evidence>
<keyword evidence="3 10" id="KW-0999">Mitochondrion inner membrane</keyword>
<dbReference type="EMBL" id="KV700129">
    <property type="protein sequence ID" value="OCF32737.1"/>
    <property type="molecule type" value="Genomic_DNA"/>
</dbReference>
<dbReference type="AlphaFoldDB" id="A0A1B9GNZ0"/>
<evidence type="ECO:0000256" key="6">
    <source>
        <dbReference type="ARBA" id="ARBA00023054"/>
    </source>
</evidence>
<feature type="compositionally biased region" description="Polar residues" evidence="12">
    <location>
        <begin position="194"/>
        <end position="206"/>
    </location>
</feature>
<feature type="compositionally biased region" description="Polar residues" evidence="12">
    <location>
        <begin position="529"/>
        <end position="546"/>
    </location>
</feature>
<dbReference type="Pfam" id="PF05546">
    <property type="entry name" value="She9_MDM33"/>
    <property type="match status" value="1"/>
</dbReference>
<organism evidence="13 14">
    <name type="scientific">Kwoniella heveanensis BCC8398</name>
    <dbReference type="NCBI Taxonomy" id="1296120"/>
    <lineage>
        <taxon>Eukaryota</taxon>
        <taxon>Fungi</taxon>
        <taxon>Dikarya</taxon>
        <taxon>Basidiomycota</taxon>
        <taxon>Agaricomycotina</taxon>
        <taxon>Tremellomycetes</taxon>
        <taxon>Tremellales</taxon>
        <taxon>Cryptococcaceae</taxon>
        <taxon>Kwoniella</taxon>
    </lineage>
</organism>
<evidence type="ECO:0000256" key="9">
    <source>
        <dbReference type="ARBA" id="ARBA00024807"/>
    </source>
</evidence>
<comment type="function">
    <text evidence="9">Required for the maintenance of the structure of the mitochondrial inner membrane. Involved in mitochondrial morphology. Causes growth arrest when highly overexpressed.</text>
</comment>
<gene>
    <name evidence="13" type="ORF">I316_05658</name>
</gene>
<evidence type="ECO:0000256" key="1">
    <source>
        <dbReference type="ARBA" id="ARBA00007472"/>
    </source>
</evidence>
<keyword evidence="4 10" id="KW-0809">Transit peptide</keyword>
<evidence type="ECO:0000256" key="2">
    <source>
        <dbReference type="ARBA" id="ARBA00022692"/>
    </source>
</evidence>
<feature type="coiled-coil region" evidence="11">
    <location>
        <begin position="305"/>
        <end position="332"/>
    </location>
</feature>
<protein>
    <recommendedName>
        <fullName evidence="10">Sensitive to high expression protein 9, mitochondrial</fullName>
    </recommendedName>
</protein>
<comment type="similarity">
    <text evidence="1 10">Belongs to the SHE9 family.</text>
</comment>
<sequence length="622" mass="66394">MAHRHVVSLFQPIASSSTIKAISRRPVCRTSHLYPQHARRPTIAPDRCLLQAIQKSSLRSASTSAAGAEKEDNAIGSNRSKKDPEDVWNPHPPPLASSWAESSGSEAVEHGRALPVPDNTGTTLHANESDRTAAIGEISDSMSAAVTRGGQASAESEESGSTPTTDESQMPNYPTLPASTSEASPSSTSPKLSIPNTGPSTNESLGSSSHSHATSASSHISSPSPPSSPQPFDFTSLSASLKATSQKIRTSIPPEVQAKILEWSASVLSHSKRVAKDTEKRLVELGLKVNQMTGYQEVERLKGLVFAKEDNLQSLREAARAAKEAYDQAVAARSSAQRDVNSLLERKHSWTDADVSRFTSLVRADHASTHAVSSTSIALKEAELAVDKAFSELMQTILQRYHEEQVWSDKIRSVSTWANLIGLALNAVIFLGAVVFVEPWKRRRLVERLEERVAGMMERVEGRLGGLEGNLREFAIGSQAAAASTNAPFAGVMPASIGTVDPVPVIEEEAELLPLLDAETNLSQPPPSDNINVTPSAQQLSSNADTAQVPPELASPPLDSITPPLTTATLLYPPLLTKTINDLPPYLDPLAKPSQERDLVIAGLAGAAIMGVIMSIGRALFS</sequence>
<reference evidence="13 14" key="1">
    <citation type="submission" date="2013-07" db="EMBL/GenBank/DDBJ databases">
        <title>The Genome Sequence of Cryptococcus heveanensis BCC8398.</title>
        <authorList>
            <consortium name="The Broad Institute Genome Sequencing Platform"/>
            <person name="Cuomo C."/>
            <person name="Litvintseva A."/>
            <person name="Chen Y."/>
            <person name="Heitman J."/>
            <person name="Sun S."/>
            <person name="Springer D."/>
            <person name="Dromer F."/>
            <person name="Young S.K."/>
            <person name="Zeng Q."/>
            <person name="Gargeya S."/>
            <person name="Fitzgerald M."/>
            <person name="Abouelleil A."/>
            <person name="Alvarado L."/>
            <person name="Berlin A.M."/>
            <person name="Chapman S.B."/>
            <person name="Dewar J."/>
            <person name="Goldberg J."/>
            <person name="Griggs A."/>
            <person name="Gujja S."/>
            <person name="Hansen M."/>
            <person name="Howarth C."/>
            <person name="Imamovic A."/>
            <person name="Larimer J."/>
            <person name="McCowan C."/>
            <person name="Murphy C."/>
            <person name="Pearson M."/>
            <person name="Priest M."/>
            <person name="Roberts A."/>
            <person name="Saif S."/>
            <person name="Shea T."/>
            <person name="Sykes S."/>
            <person name="Wortman J."/>
            <person name="Nusbaum C."/>
            <person name="Birren B."/>
        </authorList>
    </citation>
    <scope>NUCLEOTIDE SEQUENCE [LARGE SCALE GENOMIC DNA]</scope>
    <source>
        <strain evidence="13 14">BCC8398</strain>
    </source>
</reference>
<feature type="transmembrane region" description="Helical" evidence="10">
    <location>
        <begin position="417"/>
        <end position="437"/>
    </location>
</feature>
<evidence type="ECO:0000256" key="3">
    <source>
        <dbReference type="ARBA" id="ARBA00022792"/>
    </source>
</evidence>
<feature type="region of interest" description="Disordered" evidence="12">
    <location>
        <begin position="59"/>
        <end position="127"/>
    </location>
</feature>
<feature type="region of interest" description="Disordered" evidence="12">
    <location>
        <begin position="519"/>
        <end position="560"/>
    </location>
</feature>
<comment type="subunit">
    <text evidence="10">Homooligomer.</text>
</comment>
<name>A0A1B9GNZ0_9TREE</name>
<comment type="subcellular location">
    <subcellularLocation>
        <location evidence="10">Mitochondrion inner membrane</location>
        <topology evidence="10">Multi-pass membrane protein</topology>
    </subcellularLocation>
</comment>
<evidence type="ECO:0000256" key="5">
    <source>
        <dbReference type="ARBA" id="ARBA00022989"/>
    </source>
</evidence>
<dbReference type="Proteomes" id="UP000092666">
    <property type="component" value="Unassembled WGS sequence"/>
</dbReference>
<evidence type="ECO:0000313" key="13">
    <source>
        <dbReference type="EMBL" id="OCF32737.1"/>
    </source>
</evidence>
<keyword evidence="6 11" id="KW-0175">Coiled coil</keyword>
<keyword evidence="2 10" id="KW-0812">Transmembrane</keyword>
<accession>A0A1B9GNZ0</accession>
<feature type="region of interest" description="Disordered" evidence="12">
    <location>
        <begin position="144"/>
        <end position="235"/>
    </location>
</feature>
<keyword evidence="7 10" id="KW-0496">Mitochondrion</keyword>
<evidence type="ECO:0000256" key="11">
    <source>
        <dbReference type="SAM" id="Coils"/>
    </source>
</evidence>
<keyword evidence="14" id="KW-1185">Reference proteome</keyword>
<dbReference type="GO" id="GO:0007007">
    <property type="term" value="P:inner mitochondrial membrane organization"/>
    <property type="evidence" value="ECO:0007669"/>
    <property type="project" value="TreeGrafter"/>
</dbReference>
<keyword evidence="8 10" id="KW-0472">Membrane</keyword>
<feature type="compositionally biased region" description="Low complexity" evidence="12">
    <location>
        <begin position="207"/>
        <end position="222"/>
    </location>
</feature>
<evidence type="ECO:0000256" key="12">
    <source>
        <dbReference type="SAM" id="MobiDB-lite"/>
    </source>
</evidence>
<reference evidence="14" key="2">
    <citation type="submission" date="2013-12" db="EMBL/GenBank/DDBJ databases">
        <title>Evolution of pathogenesis and genome organization in the Tremellales.</title>
        <authorList>
            <person name="Cuomo C."/>
            <person name="Litvintseva A."/>
            <person name="Heitman J."/>
            <person name="Chen Y."/>
            <person name="Sun S."/>
            <person name="Springer D."/>
            <person name="Dromer F."/>
            <person name="Young S."/>
            <person name="Zeng Q."/>
            <person name="Chapman S."/>
            <person name="Gujja S."/>
            <person name="Saif S."/>
            <person name="Birren B."/>
        </authorList>
    </citation>
    <scope>NUCLEOTIDE SEQUENCE [LARGE SCALE GENOMIC DNA]</scope>
    <source>
        <strain evidence="14">BCC8398</strain>
    </source>
</reference>
<keyword evidence="5 10" id="KW-1133">Transmembrane helix</keyword>
<dbReference type="InterPro" id="IPR008839">
    <property type="entry name" value="MDM33_fungi"/>
</dbReference>
<dbReference type="PANTHER" id="PTHR31961">
    <property type="entry name" value="SENSITIVE TO HIGH EXPRESSION PROTEIN 9, MITOCHONDRIAL"/>
    <property type="match status" value="1"/>
</dbReference>
<dbReference type="OrthoDB" id="5595506at2759"/>
<evidence type="ECO:0000256" key="8">
    <source>
        <dbReference type="ARBA" id="ARBA00023136"/>
    </source>
</evidence>
<evidence type="ECO:0000313" key="14">
    <source>
        <dbReference type="Proteomes" id="UP000092666"/>
    </source>
</evidence>
<dbReference type="GO" id="GO:0005743">
    <property type="term" value="C:mitochondrial inner membrane"/>
    <property type="evidence" value="ECO:0007669"/>
    <property type="project" value="UniProtKB-SubCell"/>
</dbReference>
<evidence type="ECO:0000256" key="4">
    <source>
        <dbReference type="ARBA" id="ARBA00022946"/>
    </source>
</evidence>
<feature type="compositionally biased region" description="Low complexity" evidence="12">
    <location>
        <begin position="159"/>
        <end position="168"/>
    </location>
</feature>
<dbReference type="PANTHER" id="PTHR31961:SF3">
    <property type="entry name" value="SENSITIVE TO HIGH EXPRESSION PROTEIN 9, MITOCHONDRIAL"/>
    <property type="match status" value="1"/>
</dbReference>